<dbReference type="Proteomes" id="UP001378592">
    <property type="component" value="Unassembled WGS sequence"/>
</dbReference>
<evidence type="ECO:0000256" key="1">
    <source>
        <dbReference type="ARBA" id="ARBA00001968"/>
    </source>
</evidence>
<comment type="caution">
    <text evidence="4">The sequence shown here is derived from an EMBL/GenBank/DDBJ whole genome shotgun (WGS) entry which is preliminary data.</text>
</comment>
<protein>
    <recommendedName>
        <fullName evidence="3">DDE Tnp4 domain-containing protein</fullName>
    </recommendedName>
</protein>
<evidence type="ECO:0000313" key="4">
    <source>
        <dbReference type="EMBL" id="KAK7861697.1"/>
    </source>
</evidence>
<comment type="cofactor">
    <cofactor evidence="1">
        <name>a divalent metal cation</name>
        <dbReference type="ChEBI" id="CHEBI:60240"/>
    </cofactor>
</comment>
<dbReference type="EMBL" id="JAZDUA010000306">
    <property type="protein sequence ID" value="KAK7861697.1"/>
    <property type="molecule type" value="Genomic_DNA"/>
</dbReference>
<dbReference type="Pfam" id="PF13359">
    <property type="entry name" value="DDE_Tnp_4"/>
    <property type="match status" value="1"/>
</dbReference>
<proteinExistence type="predicted"/>
<evidence type="ECO:0000259" key="3">
    <source>
        <dbReference type="Pfam" id="PF13359"/>
    </source>
</evidence>
<reference evidence="4 5" key="1">
    <citation type="submission" date="2024-03" db="EMBL/GenBank/DDBJ databases">
        <title>The genome assembly and annotation of the cricket Gryllus longicercus Weissman &amp; Gray.</title>
        <authorList>
            <person name="Szrajer S."/>
            <person name="Gray D."/>
            <person name="Ylla G."/>
        </authorList>
    </citation>
    <scope>NUCLEOTIDE SEQUENCE [LARGE SCALE GENOMIC DNA]</scope>
    <source>
        <strain evidence="4">DAG 2021-001</strain>
        <tissue evidence="4">Whole body minus gut</tissue>
    </source>
</reference>
<feature type="domain" description="DDE Tnp4" evidence="3">
    <location>
        <begin position="155"/>
        <end position="214"/>
    </location>
</feature>
<evidence type="ECO:0000256" key="2">
    <source>
        <dbReference type="ARBA" id="ARBA00022723"/>
    </source>
</evidence>
<dbReference type="GO" id="GO:0046872">
    <property type="term" value="F:metal ion binding"/>
    <property type="evidence" value="ECO:0007669"/>
    <property type="project" value="UniProtKB-KW"/>
</dbReference>
<organism evidence="4 5">
    <name type="scientific">Gryllus longicercus</name>
    <dbReference type="NCBI Taxonomy" id="2509291"/>
    <lineage>
        <taxon>Eukaryota</taxon>
        <taxon>Metazoa</taxon>
        <taxon>Ecdysozoa</taxon>
        <taxon>Arthropoda</taxon>
        <taxon>Hexapoda</taxon>
        <taxon>Insecta</taxon>
        <taxon>Pterygota</taxon>
        <taxon>Neoptera</taxon>
        <taxon>Polyneoptera</taxon>
        <taxon>Orthoptera</taxon>
        <taxon>Ensifera</taxon>
        <taxon>Gryllidea</taxon>
        <taxon>Grylloidea</taxon>
        <taxon>Gryllidae</taxon>
        <taxon>Gryllinae</taxon>
        <taxon>Gryllus</taxon>
    </lineage>
</organism>
<dbReference type="AlphaFoldDB" id="A0AAN9VFK4"/>
<dbReference type="InterPro" id="IPR027806">
    <property type="entry name" value="HARBI1_dom"/>
</dbReference>
<accession>A0AAN9VFK4</accession>
<sequence>MDDFYEFYEFVQDVVERSRRLPRRYIRDFANPLEHFSDRQFQERYRFQKRTVVEFLYPLMIRLSKPDNRGKPVPVMIKLLIALRFFATGIYQKDNGDIHGISQGSVCVIVKPVAEILAGELRNYVRLPLTHQQKELTKQKFCGIRQFPGVVGCVAGTHIEIDSPGGNVPEVYRNKKTFSLNVQVIAGRNLEIQDITVRYPGSFHDARIFRLSGLDIPFERGKIHRIILGGQWLPL</sequence>
<evidence type="ECO:0000313" key="5">
    <source>
        <dbReference type="Proteomes" id="UP001378592"/>
    </source>
</evidence>
<keyword evidence="5" id="KW-1185">Reference proteome</keyword>
<gene>
    <name evidence="4" type="ORF">R5R35_010919</name>
</gene>
<keyword evidence="2" id="KW-0479">Metal-binding</keyword>
<name>A0AAN9VFK4_9ORTH</name>